<organism evidence="1 2">
    <name type="scientific">Portunus trituberculatus</name>
    <name type="common">Swimming crab</name>
    <name type="synonym">Neptunus trituberculatus</name>
    <dbReference type="NCBI Taxonomy" id="210409"/>
    <lineage>
        <taxon>Eukaryota</taxon>
        <taxon>Metazoa</taxon>
        <taxon>Ecdysozoa</taxon>
        <taxon>Arthropoda</taxon>
        <taxon>Crustacea</taxon>
        <taxon>Multicrustacea</taxon>
        <taxon>Malacostraca</taxon>
        <taxon>Eumalacostraca</taxon>
        <taxon>Eucarida</taxon>
        <taxon>Decapoda</taxon>
        <taxon>Pleocyemata</taxon>
        <taxon>Brachyura</taxon>
        <taxon>Eubrachyura</taxon>
        <taxon>Portunoidea</taxon>
        <taxon>Portunidae</taxon>
        <taxon>Portuninae</taxon>
        <taxon>Portunus</taxon>
    </lineage>
</organism>
<reference evidence="1 2" key="1">
    <citation type="submission" date="2019-05" db="EMBL/GenBank/DDBJ databases">
        <title>Another draft genome of Portunus trituberculatus and its Hox gene families provides insights of decapod evolution.</title>
        <authorList>
            <person name="Jeong J.-H."/>
            <person name="Song I."/>
            <person name="Kim S."/>
            <person name="Choi T."/>
            <person name="Kim D."/>
            <person name="Ryu S."/>
            <person name="Kim W."/>
        </authorList>
    </citation>
    <scope>NUCLEOTIDE SEQUENCE [LARGE SCALE GENOMIC DNA]</scope>
    <source>
        <tissue evidence="1">Muscle</tissue>
    </source>
</reference>
<keyword evidence="2" id="KW-1185">Reference proteome</keyword>
<dbReference type="Proteomes" id="UP000324222">
    <property type="component" value="Unassembled WGS sequence"/>
</dbReference>
<protein>
    <submittedName>
        <fullName evidence="1">Uncharacterized protein</fullName>
    </submittedName>
</protein>
<dbReference type="EMBL" id="VSRR010020905">
    <property type="protein sequence ID" value="MPC63511.1"/>
    <property type="molecule type" value="Genomic_DNA"/>
</dbReference>
<proteinExistence type="predicted"/>
<comment type="caution">
    <text evidence="1">The sequence shown here is derived from an EMBL/GenBank/DDBJ whole genome shotgun (WGS) entry which is preliminary data.</text>
</comment>
<dbReference type="AlphaFoldDB" id="A0A5B7GTD8"/>
<evidence type="ECO:0000313" key="1">
    <source>
        <dbReference type="EMBL" id="MPC63511.1"/>
    </source>
</evidence>
<gene>
    <name evidence="1" type="ORF">E2C01_057609</name>
</gene>
<accession>A0A5B7GTD8</accession>
<sequence length="25" mass="2797">MWAFHGNLWAKGDILGGTSYLKPHP</sequence>
<evidence type="ECO:0000313" key="2">
    <source>
        <dbReference type="Proteomes" id="UP000324222"/>
    </source>
</evidence>
<name>A0A5B7GTD8_PORTR</name>